<proteinExistence type="predicted"/>
<organism evidence="2 3">
    <name type="scientific">Cannabis sativa</name>
    <name type="common">Hemp</name>
    <name type="synonym">Marijuana</name>
    <dbReference type="NCBI Taxonomy" id="3483"/>
    <lineage>
        <taxon>Eukaryota</taxon>
        <taxon>Viridiplantae</taxon>
        <taxon>Streptophyta</taxon>
        <taxon>Embryophyta</taxon>
        <taxon>Tracheophyta</taxon>
        <taxon>Spermatophyta</taxon>
        <taxon>Magnoliopsida</taxon>
        <taxon>eudicotyledons</taxon>
        <taxon>Gunneridae</taxon>
        <taxon>Pentapetalae</taxon>
        <taxon>rosids</taxon>
        <taxon>fabids</taxon>
        <taxon>Rosales</taxon>
        <taxon>Cannabaceae</taxon>
        <taxon>Cannabis</taxon>
    </lineage>
</organism>
<evidence type="ECO:0000256" key="1">
    <source>
        <dbReference type="SAM" id="Phobius"/>
    </source>
</evidence>
<dbReference type="Gramene" id="evm.model.01.1636">
    <property type="protein sequence ID" value="cds.evm.model.01.1636"/>
    <property type="gene ID" value="evm.TU.01.1636"/>
</dbReference>
<dbReference type="AlphaFoldDB" id="A0A803NHX9"/>
<protein>
    <submittedName>
        <fullName evidence="2">Uncharacterized protein</fullName>
    </submittedName>
</protein>
<sequence length="125" mass="13459">MSEVVMATVMYAVAVAAEMYVVVVAVVMSVPPSSVDMGRLVEPVVMANVAVIIHPYQSNPERKGKAVEGAMVVAKAARVAVVDAETVMSKIYACQDVSLNDENVQVNLETCEFETVEALEWSTYS</sequence>
<dbReference type="EMBL" id="UZAU01000041">
    <property type="status" value="NOT_ANNOTATED_CDS"/>
    <property type="molecule type" value="Genomic_DNA"/>
</dbReference>
<keyword evidence="1" id="KW-0472">Membrane</keyword>
<evidence type="ECO:0000313" key="3">
    <source>
        <dbReference type="Proteomes" id="UP000596661"/>
    </source>
</evidence>
<dbReference type="EnsemblPlants" id="evm.model.01.1636">
    <property type="protein sequence ID" value="cds.evm.model.01.1636"/>
    <property type="gene ID" value="evm.TU.01.1636"/>
</dbReference>
<accession>A0A803NHX9</accession>
<name>A0A803NHX9_CANSA</name>
<feature type="transmembrane region" description="Helical" evidence="1">
    <location>
        <begin position="6"/>
        <end position="30"/>
    </location>
</feature>
<dbReference type="Proteomes" id="UP000596661">
    <property type="component" value="Chromosome 1"/>
</dbReference>
<reference evidence="2" key="1">
    <citation type="submission" date="2018-11" db="EMBL/GenBank/DDBJ databases">
        <authorList>
            <person name="Grassa J C."/>
        </authorList>
    </citation>
    <scope>NUCLEOTIDE SEQUENCE [LARGE SCALE GENOMIC DNA]</scope>
</reference>
<keyword evidence="3" id="KW-1185">Reference proteome</keyword>
<keyword evidence="1" id="KW-0812">Transmembrane</keyword>
<evidence type="ECO:0000313" key="2">
    <source>
        <dbReference type="EnsemblPlants" id="cds.evm.model.01.1636"/>
    </source>
</evidence>
<keyword evidence="1" id="KW-1133">Transmembrane helix</keyword>
<reference evidence="2" key="2">
    <citation type="submission" date="2021-03" db="UniProtKB">
        <authorList>
            <consortium name="EnsemblPlants"/>
        </authorList>
    </citation>
    <scope>IDENTIFICATION</scope>
</reference>